<dbReference type="Proteomes" id="UP000053647">
    <property type="component" value="Unassembled WGS sequence"/>
</dbReference>
<dbReference type="SUPFAM" id="SSF53335">
    <property type="entry name" value="S-adenosyl-L-methionine-dependent methyltransferases"/>
    <property type="match status" value="1"/>
</dbReference>
<dbReference type="Gene3D" id="1.10.10.10">
    <property type="entry name" value="Winged helix-like DNA-binding domain superfamily/Winged helix DNA-binding domain"/>
    <property type="match status" value="1"/>
</dbReference>
<proteinExistence type="predicted"/>
<organism evidence="2 3">
    <name type="scientific">Paxillus involutus ATCC 200175</name>
    <dbReference type="NCBI Taxonomy" id="664439"/>
    <lineage>
        <taxon>Eukaryota</taxon>
        <taxon>Fungi</taxon>
        <taxon>Dikarya</taxon>
        <taxon>Basidiomycota</taxon>
        <taxon>Agaricomycotina</taxon>
        <taxon>Agaricomycetes</taxon>
        <taxon>Agaricomycetidae</taxon>
        <taxon>Boletales</taxon>
        <taxon>Paxilineae</taxon>
        <taxon>Paxillaceae</taxon>
        <taxon>Paxillus</taxon>
    </lineage>
</organism>
<feature type="region of interest" description="Disordered" evidence="1">
    <location>
        <begin position="533"/>
        <end position="565"/>
    </location>
</feature>
<feature type="region of interest" description="Disordered" evidence="1">
    <location>
        <begin position="886"/>
        <end position="922"/>
    </location>
</feature>
<feature type="compositionally biased region" description="Basic and acidic residues" evidence="1">
    <location>
        <begin position="886"/>
        <end position="895"/>
    </location>
</feature>
<feature type="compositionally biased region" description="Polar residues" evidence="1">
    <location>
        <begin position="1095"/>
        <end position="1108"/>
    </location>
</feature>
<name>A0A0C9TJG5_PAXIN</name>
<evidence type="ECO:0008006" key="4">
    <source>
        <dbReference type="Google" id="ProtNLM"/>
    </source>
</evidence>
<dbReference type="Gene3D" id="3.40.50.150">
    <property type="entry name" value="Vaccinia Virus protein VP39"/>
    <property type="match status" value="2"/>
</dbReference>
<dbReference type="AlphaFoldDB" id="A0A0C9TJG5"/>
<feature type="region of interest" description="Disordered" evidence="1">
    <location>
        <begin position="1027"/>
        <end position="1217"/>
    </location>
</feature>
<feature type="region of interest" description="Disordered" evidence="1">
    <location>
        <begin position="941"/>
        <end position="1015"/>
    </location>
</feature>
<feature type="compositionally biased region" description="Polar residues" evidence="1">
    <location>
        <begin position="813"/>
        <end position="823"/>
    </location>
</feature>
<sequence length="1217" mass="131156">MSIIDYPSPDITFAPTSLSEQLAAHPDACVAASRIVAACGQLSTIVHKPFLSLCDALMGYNVPACLRLVEHLHIAEILREAEDEKQCLLAREQQKVAPASKHSSMVAPHPEEKADGQISAMPSYEVVQVEFPQAGNETPFQRHTREEITFPKEGLHVTDIANAIHAHTGPNYVDPTNLVHALRLLSTHHIFRETAPDTFATTRVASLLDSGKSVQDVFSSPETKYENTDGTAAFVGLCTDELFKSAAYLTEAFTGVQLPVPQSLGSAASRPTSPVTPGHLFAQRTTTPLTDNYAAGASSCHNPSTRSSSALTHVLCTNDEDEWLQHPSRLVLSTESFEEINSRCPLPNKVLDRYLPLASAPLSPHLSPPPPHSTPVEETPARVAKEGGESEAQAERDTLPAFNLAFRTTAPFFDWLENGSNDPIEGTGRGAGASVTTRKFSNLMTHDVTQLPVHGDGPEPESQRPFRLERFSKAMTGTSGWESPGAVLSGFDWNSLLKGSTIVDVGGGIGSTTMFLARAFNDLRVDSVGRHDGGGNYDLKPPAASTAHRHRARHPSDAPLPTSSELQGIHGSKHDMKFRFIVQDKPVVTSLGIAAWRSQCPEMLENHDFFQPQPTLRAPHLSPHPAVYLLRVVLHDWTDILARRILINLRVASAPETRLIIADHVLPLACLDEGIRHHSSGKTREQSGTDTWTLDSVLANIEGAEQALAPPPLLPNLGKAGAIAYWMDLSMHIAFNAKERTLRELTQLTLSAGWRITRMTRPEASLFAHLVCEPIVLPGDAQAIYNTVVLASAPSAVSSVVSDEAPPVPPKASATSPRHTMPTSFLPLLPSPILERSSSRCGTPTFGSRMLLPRDDELQGLKSGGAGAAKKWLKAKGLGVRSVVAHKAEKQKGKAELPSSAKGSSPRDEAHNVTHASPSHTRVWWKKSLPNSTSSSSIALNELDVPIPEQPHVGRGRRGTITLNDVPSTPLQDPRVHTSSSVKWPTSHSSLNAETAAVAAPEASTHRSRRPSVASITRKLSFATFNRRPSATDLTGPLPTPPHSATFPDLAPPPSLYSDNGRRLKHLPSSPALRRNDVDKSVQRPAVPRRPSLSFADQASPKSTVQTVRKSHLMHGAEISSPPSGILLKALGTSPSTSQQGSPNIGLLDSPRSPSPGISSSQTPSASIPPGHVPVSPKVKRASNTPRLPRRLSIPLLRRKQSIAVLQDEGGEPDERI</sequence>
<dbReference type="InterPro" id="IPR036388">
    <property type="entry name" value="WH-like_DNA-bd_sf"/>
</dbReference>
<feature type="compositionally biased region" description="Basic and acidic residues" evidence="1">
    <location>
        <begin position="379"/>
        <end position="395"/>
    </location>
</feature>
<dbReference type="OrthoDB" id="2410195at2759"/>
<feature type="compositionally biased region" description="Low complexity" evidence="1">
    <location>
        <begin position="1150"/>
        <end position="1170"/>
    </location>
</feature>
<reference evidence="3" key="2">
    <citation type="submission" date="2015-01" db="EMBL/GenBank/DDBJ databases">
        <title>Evolutionary Origins and Diversification of the Mycorrhizal Mutualists.</title>
        <authorList>
            <consortium name="DOE Joint Genome Institute"/>
            <consortium name="Mycorrhizal Genomics Consortium"/>
            <person name="Kohler A."/>
            <person name="Kuo A."/>
            <person name="Nagy L.G."/>
            <person name="Floudas D."/>
            <person name="Copeland A."/>
            <person name="Barry K.W."/>
            <person name="Cichocki N."/>
            <person name="Veneault-Fourrey C."/>
            <person name="LaButti K."/>
            <person name="Lindquist E.A."/>
            <person name="Lipzen A."/>
            <person name="Lundell T."/>
            <person name="Morin E."/>
            <person name="Murat C."/>
            <person name="Riley R."/>
            <person name="Ohm R."/>
            <person name="Sun H."/>
            <person name="Tunlid A."/>
            <person name="Henrissat B."/>
            <person name="Grigoriev I.V."/>
            <person name="Hibbett D.S."/>
            <person name="Martin F."/>
        </authorList>
    </citation>
    <scope>NUCLEOTIDE SEQUENCE [LARGE SCALE GENOMIC DNA]</scope>
    <source>
        <strain evidence="3">ATCC 200175</strain>
    </source>
</reference>
<feature type="compositionally biased region" description="Low complexity" evidence="1">
    <location>
        <begin position="993"/>
        <end position="1003"/>
    </location>
</feature>
<feature type="compositionally biased region" description="Polar residues" evidence="1">
    <location>
        <begin position="961"/>
        <end position="992"/>
    </location>
</feature>
<feature type="region of interest" description="Disordered" evidence="1">
    <location>
        <begin position="800"/>
        <end position="827"/>
    </location>
</feature>
<reference evidence="2 3" key="1">
    <citation type="submission" date="2014-06" db="EMBL/GenBank/DDBJ databases">
        <authorList>
            <consortium name="DOE Joint Genome Institute"/>
            <person name="Kuo A."/>
            <person name="Kohler A."/>
            <person name="Nagy L.G."/>
            <person name="Floudas D."/>
            <person name="Copeland A."/>
            <person name="Barry K.W."/>
            <person name="Cichocki N."/>
            <person name="Veneault-Fourrey C."/>
            <person name="LaButti K."/>
            <person name="Lindquist E.A."/>
            <person name="Lipzen A."/>
            <person name="Lundell T."/>
            <person name="Morin E."/>
            <person name="Murat C."/>
            <person name="Sun H."/>
            <person name="Tunlid A."/>
            <person name="Henrissat B."/>
            <person name="Grigoriev I.V."/>
            <person name="Hibbett D.S."/>
            <person name="Martin F."/>
            <person name="Nordberg H.P."/>
            <person name="Cantor M.N."/>
            <person name="Hua S.X."/>
        </authorList>
    </citation>
    <scope>NUCLEOTIDE SEQUENCE [LARGE SCALE GENOMIC DNA]</scope>
    <source>
        <strain evidence="2 3">ATCC 200175</strain>
    </source>
</reference>
<dbReference type="PANTHER" id="PTHR43712:SF2">
    <property type="entry name" value="O-METHYLTRANSFERASE CICE"/>
    <property type="match status" value="1"/>
</dbReference>
<keyword evidence="3" id="KW-1185">Reference proteome</keyword>
<evidence type="ECO:0000313" key="3">
    <source>
        <dbReference type="Proteomes" id="UP000053647"/>
    </source>
</evidence>
<evidence type="ECO:0000313" key="2">
    <source>
        <dbReference type="EMBL" id="KIJ15750.1"/>
    </source>
</evidence>
<evidence type="ECO:0000256" key="1">
    <source>
        <dbReference type="SAM" id="MobiDB-lite"/>
    </source>
</evidence>
<dbReference type="InterPro" id="IPR029063">
    <property type="entry name" value="SAM-dependent_MTases_sf"/>
</dbReference>
<dbReference type="HOGENOM" id="CLU_261451_0_0_1"/>
<dbReference type="PANTHER" id="PTHR43712">
    <property type="entry name" value="PUTATIVE (AFU_ORTHOLOGUE AFUA_4G14580)-RELATED"/>
    <property type="match status" value="1"/>
</dbReference>
<feature type="region of interest" description="Disordered" evidence="1">
    <location>
        <begin position="361"/>
        <end position="395"/>
    </location>
</feature>
<accession>A0A0C9TJG5</accession>
<dbReference type="EMBL" id="KN819335">
    <property type="protein sequence ID" value="KIJ15750.1"/>
    <property type="molecule type" value="Genomic_DNA"/>
</dbReference>
<gene>
    <name evidence="2" type="ORF">PAXINDRAFT_180433</name>
</gene>
<feature type="compositionally biased region" description="Polar residues" evidence="1">
    <location>
        <begin position="1133"/>
        <end position="1143"/>
    </location>
</feature>
<protein>
    <recommendedName>
        <fullName evidence="4">O-methyltransferase domain-containing protein</fullName>
    </recommendedName>
</protein>